<organism evidence="2 3">
    <name type="scientific">Hydrogenimonas cancrithermarum</name>
    <dbReference type="NCBI Taxonomy" id="2993563"/>
    <lineage>
        <taxon>Bacteria</taxon>
        <taxon>Pseudomonadati</taxon>
        <taxon>Campylobacterota</taxon>
        <taxon>Epsilonproteobacteria</taxon>
        <taxon>Campylobacterales</taxon>
        <taxon>Hydrogenimonadaceae</taxon>
        <taxon>Hydrogenimonas</taxon>
    </lineage>
</organism>
<evidence type="ECO:0008006" key="4">
    <source>
        <dbReference type="Google" id="ProtNLM"/>
    </source>
</evidence>
<name>A0ABN6WWU4_9BACT</name>
<evidence type="ECO:0000256" key="1">
    <source>
        <dbReference type="SAM" id="Phobius"/>
    </source>
</evidence>
<accession>A0ABN6WWU4</accession>
<keyword evidence="1" id="KW-0812">Transmembrane</keyword>
<keyword evidence="1" id="KW-0472">Membrane</keyword>
<evidence type="ECO:0000313" key="2">
    <source>
        <dbReference type="EMBL" id="BDY13675.1"/>
    </source>
</evidence>
<protein>
    <recommendedName>
        <fullName evidence="4">Calcium uniporter protein</fullName>
    </recommendedName>
</protein>
<feature type="transmembrane region" description="Helical" evidence="1">
    <location>
        <begin position="107"/>
        <end position="128"/>
    </location>
</feature>
<dbReference type="Proteomes" id="UP001321445">
    <property type="component" value="Chromosome"/>
</dbReference>
<proteinExistence type="predicted"/>
<reference evidence="2 3" key="1">
    <citation type="submission" date="2023-03" db="EMBL/GenBank/DDBJ databases">
        <title>Description of Hydrogenimonas sp. ISO32.</title>
        <authorList>
            <person name="Mino S."/>
            <person name="Fukazawa S."/>
            <person name="Sawabe T."/>
        </authorList>
    </citation>
    <scope>NUCLEOTIDE SEQUENCE [LARGE SCALE GENOMIC DNA]</scope>
    <source>
        <strain evidence="2 3">ISO32</strain>
    </source>
</reference>
<sequence>MTNLDRVAREIKTVGLYDLILQDVQKILGIQKPTVEQILEVLGSHPQILYDYKQTNVEYNLSNIHLRDIPLDGLEGECLQKAKKVNENLSVLRAIEKYTLDFAHSSTLVIIFSVEFFVLFSVQYFIVLLNLKAYQWYIYGLFALSIVAAWWYAKREQRKYGRESARFEKLYHETLEILEALEESGCVKKETLWIHESDEHV</sequence>
<evidence type="ECO:0000313" key="3">
    <source>
        <dbReference type="Proteomes" id="UP001321445"/>
    </source>
</evidence>
<keyword evidence="1" id="KW-1133">Transmembrane helix</keyword>
<dbReference type="EMBL" id="AP027370">
    <property type="protein sequence ID" value="BDY13675.1"/>
    <property type="molecule type" value="Genomic_DNA"/>
</dbReference>
<gene>
    <name evidence="2" type="ORF">HCR_19870</name>
</gene>
<feature type="transmembrane region" description="Helical" evidence="1">
    <location>
        <begin position="134"/>
        <end position="153"/>
    </location>
</feature>
<dbReference type="RefSeq" id="WP_286336619.1">
    <property type="nucleotide sequence ID" value="NZ_AP027370.1"/>
</dbReference>
<keyword evidence="3" id="KW-1185">Reference proteome</keyword>